<comment type="subcellular location">
    <subcellularLocation>
        <location evidence="1">Nucleus</location>
    </subcellularLocation>
</comment>
<dbReference type="STRING" id="7176.B0X618"/>
<dbReference type="InterPro" id="IPR044570">
    <property type="entry name" value="Set1-like"/>
</dbReference>
<name>B0X618_CULQU</name>
<feature type="compositionally biased region" description="Basic and acidic residues" evidence="7">
    <location>
        <begin position="219"/>
        <end position="233"/>
    </location>
</feature>
<dbReference type="VEuPathDB" id="VectorBase:CQUJHB005603"/>
<dbReference type="SUPFAM" id="SSF82199">
    <property type="entry name" value="SET domain"/>
    <property type="match status" value="1"/>
</dbReference>
<dbReference type="InterPro" id="IPR046341">
    <property type="entry name" value="SET_dom_sf"/>
</dbReference>
<evidence type="ECO:0000256" key="2">
    <source>
        <dbReference type="ARBA" id="ARBA00022603"/>
    </source>
</evidence>
<evidence type="ECO:0000256" key="1">
    <source>
        <dbReference type="ARBA" id="ARBA00004123"/>
    </source>
</evidence>
<dbReference type="GO" id="GO:0042800">
    <property type="term" value="F:histone H3K4 methyltransferase activity"/>
    <property type="evidence" value="ECO:0007669"/>
    <property type="project" value="InterPro"/>
</dbReference>
<dbReference type="VEuPathDB" id="VectorBase:CPIJ014851"/>
<feature type="compositionally biased region" description="Basic and acidic residues" evidence="7">
    <location>
        <begin position="273"/>
        <end position="285"/>
    </location>
</feature>
<keyword evidence="4" id="KW-0949">S-adenosyl-L-methionine</keyword>
<dbReference type="EMBL" id="DS232399">
    <property type="protein sequence ID" value="EDS41149.1"/>
    <property type="molecule type" value="Genomic_DNA"/>
</dbReference>
<dbReference type="AlphaFoldDB" id="B0X618"/>
<dbReference type="Gene3D" id="2.170.270.10">
    <property type="entry name" value="SET domain"/>
    <property type="match status" value="1"/>
</dbReference>
<gene>
    <name evidence="9" type="primary">6048126</name>
    <name evidence="8" type="ORF">CpipJ_CPIJ014851</name>
</gene>
<evidence type="ECO:0000256" key="4">
    <source>
        <dbReference type="ARBA" id="ARBA00022691"/>
    </source>
</evidence>
<keyword evidence="3" id="KW-0808">Transferase</keyword>
<dbReference type="Proteomes" id="UP000002320">
    <property type="component" value="Unassembled WGS sequence"/>
</dbReference>
<evidence type="ECO:0000313" key="9">
    <source>
        <dbReference type="EnsemblMetazoa" id="CPIJ014851-PA"/>
    </source>
</evidence>
<reference evidence="8" key="1">
    <citation type="submission" date="2007-03" db="EMBL/GenBank/DDBJ databases">
        <title>Annotation of Culex pipiens quinquefasciatus.</title>
        <authorList>
            <consortium name="The Broad Institute Genome Sequencing Platform"/>
            <person name="Atkinson P.W."/>
            <person name="Hemingway J."/>
            <person name="Christensen B.M."/>
            <person name="Higgs S."/>
            <person name="Kodira C."/>
            <person name="Hannick L."/>
            <person name="Megy K."/>
            <person name="O'Leary S."/>
            <person name="Pearson M."/>
            <person name="Haas B.J."/>
            <person name="Mauceli E."/>
            <person name="Wortman J.R."/>
            <person name="Lee N.H."/>
            <person name="Guigo R."/>
            <person name="Stanke M."/>
            <person name="Alvarado L."/>
            <person name="Amedeo P."/>
            <person name="Antoine C.H."/>
            <person name="Arensburger P."/>
            <person name="Bidwell S.L."/>
            <person name="Crawford M."/>
            <person name="Camaro F."/>
            <person name="Devon K."/>
            <person name="Engels R."/>
            <person name="Hammond M."/>
            <person name="Howarth C."/>
            <person name="Koehrsen M."/>
            <person name="Lawson D."/>
            <person name="Montgomery P."/>
            <person name="Nene V."/>
            <person name="Nusbaum C."/>
            <person name="Puiu D."/>
            <person name="Romero-Severson J."/>
            <person name="Severson D.W."/>
            <person name="Shumway M."/>
            <person name="Sisk P."/>
            <person name="Stolte C."/>
            <person name="Zeng Q."/>
            <person name="Eisenstadt E."/>
            <person name="Fraser-Liggett C."/>
            <person name="Strausberg R."/>
            <person name="Galagan J."/>
            <person name="Birren B."/>
            <person name="Collins F.H."/>
        </authorList>
    </citation>
    <scope>NUCLEOTIDE SEQUENCE [LARGE SCALE GENOMIC DNA]</scope>
    <source>
        <strain evidence="8">JHB</strain>
    </source>
</reference>
<feature type="compositionally biased region" description="Polar residues" evidence="7">
    <location>
        <begin position="257"/>
        <end position="270"/>
    </location>
</feature>
<dbReference type="GO" id="GO:0032259">
    <property type="term" value="P:methylation"/>
    <property type="evidence" value="ECO:0007669"/>
    <property type="project" value="UniProtKB-KW"/>
</dbReference>
<dbReference type="EnsemblMetazoa" id="CPIJ014851-RA">
    <property type="protein sequence ID" value="CPIJ014851-PA"/>
    <property type="gene ID" value="CPIJ014851"/>
</dbReference>
<reference evidence="9" key="2">
    <citation type="submission" date="2020-05" db="UniProtKB">
        <authorList>
            <consortium name="EnsemblMetazoa"/>
        </authorList>
    </citation>
    <scope>IDENTIFICATION</scope>
    <source>
        <strain evidence="9">JHB</strain>
    </source>
</reference>
<dbReference type="PANTHER" id="PTHR45814">
    <property type="entry name" value="HISTONE-LYSINE N-METHYLTRANSFERASE SETD1"/>
    <property type="match status" value="1"/>
</dbReference>
<dbReference type="KEGG" id="cqu:CpipJ_CPIJ014851"/>
<organism>
    <name type="scientific">Culex quinquefasciatus</name>
    <name type="common">Southern house mosquito</name>
    <name type="synonym">Culex pungens</name>
    <dbReference type="NCBI Taxonomy" id="7176"/>
    <lineage>
        <taxon>Eukaryota</taxon>
        <taxon>Metazoa</taxon>
        <taxon>Ecdysozoa</taxon>
        <taxon>Arthropoda</taxon>
        <taxon>Hexapoda</taxon>
        <taxon>Insecta</taxon>
        <taxon>Pterygota</taxon>
        <taxon>Neoptera</taxon>
        <taxon>Endopterygota</taxon>
        <taxon>Diptera</taxon>
        <taxon>Nematocera</taxon>
        <taxon>Culicoidea</taxon>
        <taxon>Culicidae</taxon>
        <taxon>Culicinae</taxon>
        <taxon>Culicini</taxon>
        <taxon>Culex</taxon>
        <taxon>Culex</taxon>
    </lineage>
</organism>
<evidence type="ECO:0000256" key="3">
    <source>
        <dbReference type="ARBA" id="ARBA00022679"/>
    </source>
</evidence>
<proteinExistence type="predicted"/>
<keyword evidence="6" id="KW-0539">Nucleus</keyword>
<keyword evidence="5" id="KW-0156">Chromatin regulator</keyword>
<keyword evidence="10" id="KW-1185">Reference proteome</keyword>
<evidence type="ECO:0000256" key="5">
    <source>
        <dbReference type="ARBA" id="ARBA00022853"/>
    </source>
</evidence>
<dbReference type="GO" id="GO:0048188">
    <property type="term" value="C:Set1C/COMPASS complex"/>
    <property type="evidence" value="ECO:0007669"/>
    <property type="project" value="TreeGrafter"/>
</dbReference>
<protein>
    <submittedName>
        <fullName evidence="8">SETD1A protein</fullName>
    </submittedName>
</protein>
<accession>B0X618</accession>
<feature type="region of interest" description="Disordered" evidence="7">
    <location>
        <begin position="80"/>
        <end position="115"/>
    </location>
</feature>
<feature type="region of interest" description="Disordered" evidence="7">
    <location>
        <begin position="201"/>
        <end position="296"/>
    </location>
</feature>
<dbReference type="HOGENOM" id="CLU_045885_0_0_1"/>
<keyword evidence="2" id="KW-0489">Methyltransferase</keyword>
<dbReference type="PANTHER" id="PTHR45814:SF2">
    <property type="entry name" value="HISTONE-LYSINE N-METHYLTRANSFERASE SETD1"/>
    <property type="match status" value="1"/>
</dbReference>
<dbReference type="InParanoid" id="B0X618"/>
<sequence length="376" mass="41796">MDVVESSLMKEYVILSLIQNSFFQNTVRCCLVCLYSSLGVPDRGKTRWPSPNYSTVKGGVYQVAFDLSETATHQFLPMEVQQQQQPTATEVAPVVPTQRSAGRPKEDPNAPKAKYKKDKAAAVAAATLQSFAAAADTFSSAAVHVHARPKYHERDIRTQMSMLYNFLSRGFDAEDVQCIHQSYEHQTALDGVDANAKLLQDRPAGKGHIPPSVRYGSRKPPEEHRNGQGRHQDAGSSARSPIELAPAPSPICSSSAKTSSSLPNRQSTTVYDEIDRCRRDDHRVGEPGGAPVGDGSARNQVLSDRHQQHVPVPDRHGDYHRRVQLWQPGPPNCYTKVITIELEQKIVIYSKQPIGVNKEITYDYMVPLEDEKISFY</sequence>
<evidence type="ECO:0000256" key="7">
    <source>
        <dbReference type="SAM" id="MobiDB-lite"/>
    </source>
</evidence>
<evidence type="ECO:0000313" key="10">
    <source>
        <dbReference type="Proteomes" id="UP000002320"/>
    </source>
</evidence>
<evidence type="ECO:0000256" key="6">
    <source>
        <dbReference type="ARBA" id="ARBA00023242"/>
    </source>
</evidence>
<dbReference type="eggNOG" id="KOG1080">
    <property type="taxonomic scope" value="Eukaryota"/>
</dbReference>
<evidence type="ECO:0000313" key="8">
    <source>
        <dbReference type="EMBL" id="EDS41149.1"/>
    </source>
</evidence>